<dbReference type="InterPro" id="IPR045900">
    <property type="entry name" value="Peroxisomal_Ade_carrier"/>
</dbReference>
<dbReference type="OrthoDB" id="446044at2759"/>
<evidence type="ECO:0000256" key="1">
    <source>
        <dbReference type="ARBA" id="ARBA00004585"/>
    </source>
</evidence>
<dbReference type="STRING" id="65357.A0A024G1D4"/>
<dbReference type="Gene3D" id="1.50.40.10">
    <property type="entry name" value="Mitochondrial carrier domain"/>
    <property type="match status" value="1"/>
</dbReference>
<dbReference type="InParanoid" id="A0A024G1D4"/>
<keyword evidence="6 11" id="KW-1133">Transmembrane helix</keyword>
<dbReference type="GO" id="GO:0015217">
    <property type="term" value="F:ADP transmembrane transporter activity"/>
    <property type="evidence" value="ECO:0007669"/>
    <property type="project" value="InterPro"/>
</dbReference>
<gene>
    <name evidence="12" type="ORF">BN9_009160</name>
</gene>
<organism evidence="12 13">
    <name type="scientific">Albugo candida</name>
    <dbReference type="NCBI Taxonomy" id="65357"/>
    <lineage>
        <taxon>Eukaryota</taxon>
        <taxon>Sar</taxon>
        <taxon>Stramenopiles</taxon>
        <taxon>Oomycota</taxon>
        <taxon>Peronosporomycetes</taxon>
        <taxon>Albuginales</taxon>
        <taxon>Albuginaceae</taxon>
        <taxon>Albugo</taxon>
    </lineage>
</organism>
<evidence type="ECO:0000313" key="12">
    <source>
        <dbReference type="EMBL" id="CCI40132.1"/>
    </source>
</evidence>
<evidence type="ECO:0000256" key="10">
    <source>
        <dbReference type="RuleBase" id="RU000488"/>
    </source>
</evidence>
<feature type="transmembrane region" description="Helical" evidence="11">
    <location>
        <begin position="200"/>
        <end position="226"/>
    </location>
</feature>
<keyword evidence="3 10" id="KW-0813">Transport</keyword>
<dbReference type="InterPro" id="IPR023395">
    <property type="entry name" value="MCP_dom_sf"/>
</dbReference>
<dbReference type="AlphaFoldDB" id="A0A024G1D4"/>
<keyword evidence="5" id="KW-0677">Repeat</keyword>
<comment type="similarity">
    <text evidence="2 10">Belongs to the mitochondrial carrier (TC 2.A.29) family.</text>
</comment>
<dbReference type="PANTHER" id="PTHR46650:SF1">
    <property type="entry name" value="PEROXISOMAL ADENINE NUCLEOTIDE TRANSPORTER 1"/>
    <property type="match status" value="1"/>
</dbReference>
<evidence type="ECO:0000313" key="13">
    <source>
        <dbReference type="Proteomes" id="UP000053237"/>
    </source>
</evidence>
<accession>A0A024G1D4</accession>
<feature type="repeat" description="Solcar" evidence="9">
    <location>
        <begin position="7"/>
        <end position="98"/>
    </location>
</feature>
<evidence type="ECO:0000256" key="2">
    <source>
        <dbReference type="ARBA" id="ARBA00006375"/>
    </source>
</evidence>
<feature type="repeat" description="Solcar" evidence="9">
    <location>
        <begin position="202"/>
        <end position="303"/>
    </location>
</feature>
<evidence type="ECO:0000256" key="11">
    <source>
        <dbReference type="SAM" id="Phobius"/>
    </source>
</evidence>
<keyword evidence="4 9" id="KW-0812">Transmembrane</keyword>
<dbReference type="EMBL" id="CAIX01000005">
    <property type="protein sequence ID" value="CCI40132.1"/>
    <property type="molecule type" value="Genomic_DNA"/>
</dbReference>
<dbReference type="PANTHER" id="PTHR46650">
    <property type="entry name" value="PEROXISOMAL ADENINE NUCLEOTIDE TRANSPORTER 1"/>
    <property type="match status" value="1"/>
</dbReference>
<evidence type="ECO:0000256" key="5">
    <source>
        <dbReference type="ARBA" id="ARBA00022737"/>
    </source>
</evidence>
<keyword evidence="13" id="KW-1185">Reference proteome</keyword>
<keyword evidence="7 9" id="KW-0472">Membrane</keyword>
<evidence type="ECO:0000256" key="3">
    <source>
        <dbReference type="ARBA" id="ARBA00022448"/>
    </source>
</evidence>
<dbReference type="GO" id="GO:0005347">
    <property type="term" value="F:ATP transmembrane transporter activity"/>
    <property type="evidence" value="ECO:0007669"/>
    <property type="project" value="InterPro"/>
</dbReference>
<dbReference type="SUPFAM" id="SSF103506">
    <property type="entry name" value="Mitochondrial carrier"/>
    <property type="match status" value="1"/>
</dbReference>
<evidence type="ECO:0000256" key="6">
    <source>
        <dbReference type="ARBA" id="ARBA00022989"/>
    </source>
</evidence>
<evidence type="ECO:0008006" key="14">
    <source>
        <dbReference type="Google" id="ProtNLM"/>
    </source>
</evidence>
<dbReference type="GO" id="GO:0006635">
    <property type="term" value="P:fatty acid beta-oxidation"/>
    <property type="evidence" value="ECO:0007669"/>
    <property type="project" value="InterPro"/>
</dbReference>
<dbReference type="PROSITE" id="PS50920">
    <property type="entry name" value="SOLCAR"/>
    <property type="match status" value="3"/>
</dbReference>
<dbReference type="GO" id="GO:0005778">
    <property type="term" value="C:peroxisomal membrane"/>
    <property type="evidence" value="ECO:0007669"/>
    <property type="project" value="UniProtKB-SubCell"/>
</dbReference>
<name>A0A024G1D4_9STRA</name>
<dbReference type="GO" id="GO:0007031">
    <property type="term" value="P:peroxisome organization"/>
    <property type="evidence" value="ECO:0007669"/>
    <property type="project" value="TreeGrafter"/>
</dbReference>
<sequence length="314" mass="34615">MAPVDSSDVLAQACAAGLGGFLSTTILYPLDTLKTRIQSKNKAFANHEEVEEGQSKAVSKIDSEGAIMSLYRGIQYKAAEATVSKFLYFYAYTFLSQASSANGTNSMSTGMDLFLGYLSEISHRPLTIPMEVIATRLQTSSENSPSVADIVSQIASESGVSGFYKGLRAYLILGLQPAIQYTLFQRVKVFYLSRYKRNMFALTALEAFFLGAIARSIATIILFPYIRAKVLAQTQKNDPGSVENELYDSQIRSNKEESTLDTLRQVYQEDGVVGLYRGLGPEIMRGAMSAALTLMIKEKLQTYITFLFVLAKSF</sequence>
<dbReference type="InterPro" id="IPR018108">
    <property type="entry name" value="MCP_transmembrane"/>
</dbReference>
<keyword evidence="8" id="KW-0576">Peroxisome</keyword>
<evidence type="ECO:0000256" key="8">
    <source>
        <dbReference type="ARBA" id="ARBA00023140"/>
    </source>
</evidence>
<reference evidence="12 13" key="1">
    <citation type="submission" date="2012-05" db="EMBL/GenBank/DDBJ databases">
        <title>Recombination and specialization in a pathogen metapopulation.</title>
        <authorList>
            <person name="Gardiner A."/>
            <person name="Kemen E."/>
            <person name="Schultz-Larsen T."/>
            <person name="MacLean D."/>
            <person name="Van Oosterhout C."/>
            <person name="Jones J.D.G."/>
        </authorList>
    </citation>
    <scope>NUCLEOTIDE SEQUENCE [LARGE SCALE GENOMIC DNA]</scope>
    <source>
        <strain evidence="12 13">Ac Nc2</strain>
    </source>
</reference>
<comment type="subcellular location">
    <subcellularLocation>
        <location evidence="1">Peroxisome membrane</location>
        <topology evidence="1">Multi-pass membrane protein</topology>
    </subcellularLocation>
</comment>
<evidence type="ECO:0000256" key="4">
    <source>
        <dbReference type="ARBA" id="ARBA00022692"/>
    </source>
</evidence>
<proteinExistence type="inferred from homology"/>
<dbReference type="Pfam" id="PF00153">
    <property type="entry name" value="Mito_carr"/>
    <property type="match status" value="3"/>
</dbReference>
<feature type="repeat" description="Solcar" evidence="9">
    <location>
        <begin position="107"/>
        <end position="190"/>
    </location>
</feature>
<evidence type="ECO:0000256" key="7">
    <source>
        <dbReference type="ARBA" id="ARBA00023136"/>
    </source>
</evidence>
<comment type="caution">
    <text evidence="12">The sequence shown here is derived from an EMBL/GenBank/DDBJ whole genome shotgun (WGS) entry which is preliminary data.</text>
</comment>
<evidence type="ECO:0000256" key="9">
    <source>
        <dbReference type="PROSITE-ProRule" id="PRU00282"/>
    </source>
</evidence>
<protein>
    <recommendedName>
        <fullName evidence="14">ADP,ATP carrier protein</fullName>
    </recommendedName>
</protein>
<dbReference type="Proteomes" id="UP000053237">
    <property type="component" value="Unassembled WGS sequence"/>
</dbReference>